<dbReference type="InParanoid" id="A7SAQ4"/>
<accession>A7SAQ4</accession>
<evidence type="ECO:0000313" key="9">
    <source>
        <dbReference type="Proteomes" id="UP000001593"/>
    </source>
</evidence>
<feature type="domain" description="Laminin G" evidence="6">
    <location>
        <begin position="119"/>
        <end position="280"/>
    </location>
</feature>
<reference evidence="8 9" key="1">
    <citation type="journal article" date="2007" name="Science">
        <title>Sea anemone genome reveals ancestral eumetazoan gene repertoire and genomic organization.</title>
        <authorList>
            <person name="Putnam N.H."/>
            <person name="Srivastava M."/>
            <person name="Hellsten U."/>
            <person name="Dirks B."/>
            <person name="Chapman J."/>
            <person name="Salamov A."/>
            <person name="Terry A."/>
            <person name="Shapiro H."/>
            <person name="Lindquist E."/>
            <person name="Kapitonov V.V."/>
            <person name="Jurka J."/>
            <person name="Genikhovich G."/>
            <person name="Grigoriev I.V."/>
            <person name="Lucas S.M."/>
            <person name="Steele R.E."/>
            <person name="Finnerty J.R."/>
            <person name="Technau U."/>
            <person name="Martindale M.Q."/>
            <person name="Rokhsar D.S."/>
        </authorList>
    </citation>
    <scope>NUCLEOTIDE SEQUENCE [LARGE SCALE GENOMIC DNA]</scope>
    <source>
        <strain evidence="9">CH2 X CH6</strain>
    </source>
</reference>
<keyword evidence="5" id="KW-0472">Membrane</keyword>
<feature type="domain" description="EGF-like" evidence="7">
    <location>
        <begin position="282"/>
        <end position="319"/>
    </location>
</feature>
<dbReference type="PROSITE" id="PS50025">
    <property type="entry name" value="LAM_G_DOMAIN"/>
    <property type="match status" value="2"/>
</dbReference>
<dbReference type="eggNOG" id="KOG3516">
    <property type="taxonomic scope" value="Eukaryota"/>
</dbReference>
<evidence type="ECO:0000259" key="7">
    <source>
        <dbReference type="PROSITE" id="PS50026"/>
    </source>
</evidence>
<keyword evidence="5" id="KW-0812">Transmembrane</keyword>
<dbReference type="STRING" id="45351.A7SAQ4"/>
<dbReference type="Gene3D" id="2.10.25.10">
    <property type="entry name" value="Laminin"/>
    <property type="match status" value="1"/>
</dbReference>
<comment type="similarity">
    <text evidence="1">Belongs to the EGF domain peptide family.</text>
</comment>
<feature type="region of interest" description="Disordered" evidence="4">
    <location>
        <begin position="571"/>
        <end position="598"/>
    </location>
</feature>
<dbReference type="PANTHER" id="PTHR15036">
    <property type="entry name" value="PIKACHURIN-LIKE PROTEIN"/>
    <property type="match status" value="1"/>
</dbReference>
<dbReference type="PANTHER" id="PTHR15036:SF49">
    <property type="entry name" value="AXOTACTIN"/>
    <property type="match status" value="1"/>
</dbReference>
<dbReference type="Gene3D" id="2.60.120.200">
    <property type="match status" value="2"/>
</dbReference>
<dbReference type="InterPro" id="IPR000742">
    <property type="entry name" value="EGF"/>
</dbReference>
<dbReference type="InterPro" id="IPR050372">
    <property type="entry name" value="Neurexin-related_CASP"/>
</dbReference>
<dbReference type="InterPro" id="IPR013320">
    <property type="entry name" value="ConA-like_dom_sf"/>
</dbReference>
<evidence type="ECO:0000256" key="1">
    <source>
        <dbReference type="ARBA" id="ARBA00006373"/>
    </source>
</evidence>
<keyword evidence="2" id="KW-1015">Disulfide bond</keyword>
<dbReference type="Proteomes" id="UP000001593">
    <property type="component" value="Unassembled WGS sequence"/>
</dbReference>
<organism evidence="8 9">
    <name type="scientific">Nematostella vectensis</name>
    <name type="common">Starlet sea anemone</name>
    <dbReference type="NCBI Taxonomy" id="45351"/>
    <lineage>
        <taxon>Eukaryota</taxon>
        <taxon>Metazoa</taxon>
        <taxon>Cnidaria</taxon>
        <taxon>Anthozoa</taxon>
        <taxon>Hexacorallia</taxon>
        <taxon>Actiniaria</taxon>
        <taxon>Edwardsiidae</taxon>
        <taxon>Nematostella</taxon>
    </lineage>
</organism>
<name>A7SAQ4_NEMVE</name>
<dbReference type="AlphaFoldDB" id="A7SAQ4"/>
<comment type="caution">
    <text evidence="3">Lacks conserved residue(s) required for the propagation of feature annotation.</text>
</comment>
<dbReference type="CDD" id="cd00110">
    <property type="entry name" value="LamG"/>
    <property type="match status" value="2"/>
</dbReference>
<gene>
    <name evidence="8" type="ORF">NEMVEDRAFT_v1g244013</name>
</gene>
<dbReference type="SUPFAM" id="SSF49899">
    <property type="entry name" value="Concanavalin A-like lectins/glucanases"/>
    <property type="match status" value="2"/>
</dbReference>
<dbReference type="CDD" id="cd00054">
    <property type="entry name" value="EGF_CA"/>
    <property type="match status" value="1"/>
</dbReference>
<feature type="transmembrane region" description="Helical" evidence="5">
    <location>
        <begin position="696"/>
        <end position="719"/>
    </location>
</feature>
<evidence type="ECO:0000313" key="8">
    <source>
        <dbReference type="EMBL" id="EDO39258.1"/>
    </source>
</evidence>
<dbReference type="Gene3D" id="2.60.120.1000">
    <property type="match status" value="1"/>
</dbReference>
<dbReference type="Pfam" id="PF00008">
    <property type="entry name" value="EGF"/>
    <property type="match status" value="1"/>
</dbReference>
<proteinExistence type="inferred from homology"/>
<dbReference type="GO" id="GO:0016020">
    <property type="term" value="C:membrane"/>
    <property type="evidence" value="ECO:0007669"/>
    <property type="project" value="UniProtKB-SubCell"/>
</dbReference>
<dbReference type="EMBL" id="DS469610">
    <property type="protein sequence ID" value="EDO39258.1"/>
    <property type="molecule type" value="Genomic_DNA"/>
</dbReference>
<dbReference type="KEGG" id="nve:5510871"/>
<evidence type="ECO:0000259" key="6">
    <source>
        <dbReference type="PROSITE" id="PS50025"/>
    </source>
</evidence>
<evidence type="ECO:0000256" key="4">
    <source>
        <dbReference type="SAM" id="MobiDB-lite"/>
    </source>
</evidence>
<dbReference type="HOGENOM" id="CLU_349957_0_0_1"/>
<evidence type="ECO:0000256" key="2">
    <source>
        <dbReference type="ARBA" id="ARBA00023157"/>
    </source>
</evidence>
<protein>
    <submittedName>
        <fullName evidence="8">Uncharacterized protein</fullName>
    </submittedName>
</protein>
<dbReference type="SMART" id="SM00282">
    <property type="entry name" value="LamG"/>
    <property type="match status" value="2"/>
</dbReference>
<dbReference type="OMA" id="QYISFNC"/>
<keyword evidence="3" id="KW-0245">EGF-like domain</keyword>
<dbReference type="InterPro" id="IPR001791">
    <property type="entry name" value="Laminin_G"/>
</dbReference>
<keyword evidence="5" id="KW-1133">Transmembrane helix</keyword>
<evidence type="ECO:0000256" key="5">
    <source>
        <dbReference type="SAM" id="Phobius"/>
    </source>
</evidence>
<keyword evidence="9" id="KW-1185">Reference proteome</keyword>
<dbReference type="SUPFAM" id="SSF57196">
    <property type="entry name" value="EGF/Laminin"/>
    <property type="match status" value="1"/>
</dbReference>
<evidence type="ECO:0000256" key="3">
    <source>
        <dbReference type="PROSITE-ProRule" id="PRU00076"/>
    </source>
</evidence>
<feature type="domain" description="Laminin G" evidence="6">
    <location>
        <begin position="1"/>
        <end position="113"/>
    </location>
</feature>
<dbReference type="PROSITE" id="PS50026">
    <property type="entry name" value="EGF_3"/>
    <property type="match status" value="1"/>
</dbReference>
<sequence length="805" mass="89314">MSGKHHMIVGENLDDNKWHTVKVARNQRSLLLTLDNKETRTNTAGSFVRLDLDKFIFVGGVDRSLPDDYHGARDAPNFKGCLKDVYFDFIDILYGAQYELLYYSTYGRLSYICPLDDYTPVGFPSLNTHLRLTDLSPNNFTVWLSFRTYSGDGVLAFKMSTDARVYLSLVHAKLELEIRIGTDRPIKISLGENLNDGLWHDVTSGINRKELWLTLDDKPEVRHANPWLKNIGKFRRRTYIGSGTQKTGFVGCMNNIKLNGALVRPRKLSKEVAGAVIGRCSITSKCFPNPCQNGGACKESWDSYTCDCQGTFYEGATCEVPLYRSTCEEYKTLGISEDSYCKVDPDGKGPLGSFEVMCNMTNPEAKTVVSHNKQMRQEVTQDASNFHGFYFHHINYQHDLASIRALIVKSKRCRQYISFNCFNTLILNAPNGPAHAQWLSRTGVLQNYWGGAPADRQICACGVDGTCADPTKYCNCDIGDSVWREDAGYLRDKNALPVSMLQFTEDASRSYFTLGPLECFGYDGTPVVQHSSSGSIMSSACRPITPSPTELEPSAPPFVPTAWISKGSRTAMTENTGRPTPFYSPPSPTELTPTARPPNQHGHVTVTTTIATHDNSTHVTSVVKHKKNGSKHGVTIHSSISSDKGGGLTIQNTITTKGKTVTLPPVTPTTGYPSAWGNSSIAHVTRVTEYEYSEKFIVLVVSSVIALVLLVIVVVILLLRRSGRTYISCAVCKRCRNKRSIPEIEIYRHSMYSDSPEVLQLEDMRPSSVELGAYNLRNGQAVYHSVHQTGSVKKFVSFSSSTAKI</sequence>
<dbReference type="Pfam" id="PF02210">
    <property type="entry name" value="Laminin_G_2"/>
    <property type="match status" value="2"/>
</dbReference>
<dbReference type="PhylomeDB" id="A7SAQ4"/>